<accession>A0A453G736</accession>
<evidence type="ECO:0000313" key="2">
    <source>
        <dbReference type="Proteomes" id="UP000015105"/>
    </source>
</evidence>
<dbReference type="Gramene" id="AET3Gv20908600.2">
    <property type="protein sequence ID" value="AET3Gv20908600.2"/>
    <property type="gene ID" value="AET3Gv20908600"/>
</dbReference>
<dbReference type="AlphaFoldDB" id="A0A453G736"/>
<evidence type="ECO:0000313" key="1">
    <source>
        <dbReference type="EnsemblPlants" id="AET3Gv20908600.2"/>
    </source>
</evidence>
<reference evidence="1" key="5">
    <citation type="journal article" date="2021" name="G3 (Bethesda)">
        <title>Aegilops tauschii genome assembly Aet v5.0 features greater sequence contiguity and improved annotation.</title>
        <authorList>
            <person name="Wang L."/>
            <person name="Zhu T."/>
            <person name="Rodriguez J.C."/>
            <person name="Deal K.R."/>
            <person name="Dubcovsky J."/>
            <person name="McGuire P.E."/>
            <person name="Lux T."/>
            <person name="Spannagl M."/>
            <person name="Mayer K.F.X."/>
            <person name="Baldrich P."/>
            <person name="Meyers B.C."/>
            <person name="Huo N."/>
            <person name="Gu Y.Q."/>
            <person name="Zhou H."/>
            <person name="Devos K.M."/>
            <person name="Bennetzen J.L."/>
            <person name="Unver T."/>
            <person name="Budak H."/>
            <person name="Gulick P.J."/>
            <person name="Galiba G."/>
            <person name="Kalapos B."/>
            <person name="Nelson D.R."/>
            <person name="Li P."/>
            <person name="You F.M."/>
            <person name="Luo M.C."/>
            <person name="Dvorak J."/>
        </authorList>
    </citation>
    <scope>NUCLEOTIDE SEQUENCE [LARGE SCALE GENOMIC DNA]</scope>
    <source>
        <strain evidence="1">cv. AL8/78</strain>
    </source>
</reference>
<protein>
    <submittedName>
        <fullName evidence="1">Uncharacterized protein</fullName>
    </submittedName>
</protein>
<reference evidence="1" key="3">
    <citation type="journal article" date="2017" name="Nature">
        <title>Genome sequence of the progenitor of the wheat D genome Aegilops tauschii.</title>
        <authorList>
            <person name="Luo M.C."/>
            <person name="Gu Y.Q."/>
            <person name="Puiu D."/>
            <person name="Wang H."/>
            <person name="Twardziok S.O."/>
            <person name="Deal K.R."/>
            <person name="Huo N."/>
            <person name="Zhu T."/>
            <person name="Wang L."/>
            <person name="Wang Y."/>
            <person name="McGuire P.E."/>
            <person name="Liu S."/>
            <person name="Long H."/>
            <person name="Ramasamy R.K."/>
            <person name="Rodriguez J.C."/>
            <person name="Van S.L."/>
            <person name="Yuan L."/>
            <person name="Wang Z."/>
            <person name="Xia Z."/>
            <person name="Xiao L."/>
            <person name="Anderson O.D."/>
            <person name="Ouyang S."/>
            <person name="Liang Y."/>
            <person name="Zimin A.V."/>
            <person name="Pertea G."/>
            <person name="Qi P."/>
            <person name="Bennetzen J.L."/>
            <person name="Dai X."/>
            <person name="Dawson M.W."/>
            <person name="Muller H.G."/>
            <person name="Kugler K."/>
            <person name="Rivarola-Duarte L."/>
            <person name="Spannagl M."/>
            <person name="Mayer K.F.X."/>
            <person name="Lu F.H."/>
            <person name="Bevan M.W."/>
            <person name="Leroy P."/>
            <person name="Li P."/>
            <person name="You F.M."/>
            <person name="Sun Q."/>
            <person name="Liu Z."/>
            <person name="Lyons E."/>
            <person name="Wicker T."/>
            <person name="Salzberg S.L."/>
            <person name="Devos K.M."/>
            <person name="Dvorak J."/>
        </authorList>
    </citation>
    <scope>NUCLEOTIDE SEQUENCE [LARGE SCALE GENOMIC DNA]</scope>
    <source>
        <strain evidence="1">cv. AL8/78</strain>
    </source>
</reference>
<dbReference type="Proteomes" id="UP000015105">
    <property type="component" value="Chromosome 3D"/>
</dbReference>
<organism evidence="1 2">
    <name type="scientific">Aegilops tauschii subsp. strangulata</name>
    <name type="common">Goatgrass</name>
    <dbReference type="NCBI Taxonomy" id="200361"/>
    <lineage>
        <taxon>Eukaryota</taxon>
        <taxon>Viridiplantae</taxon>
        <taxon>Streptophyta</taxon>
        <taxon>Embryophyta</taxon>
        <taxon>Tracheophyta</taxon>
        <taxon>Spermatophyta</taxon>
        <taxon>Magnoliopsida</taxon>
        <taxon>Liliopsida</taxon>
        <taxon>Poales</taxon>
        <taxon>Poaceae</taxon>
        <taxon>BOP clade</taxon>
        <taxon>Pooideae</taxon>
        <taxon>Triticodae</taxon>
        <taxon>Triticeae</taxon>
        <taxon>Triticinae</taxon>
        <taxon>Aegilops</taxon>
    </lineage>
</organism>
<reference evidence="2" key="1">
    <citation type="journal article" date="2014" name="Science">
        <title>Ancient hybridizations among the ancestral genomes of bread wheat.</title>
        <authorList>
            <consortium name="International Wheat Genome Sequencing Consortium,"/>
            <person name="Marcussen T."/>
            <person name="Sandve S.R."/>
            <person name="Heier L."/>
            <person name="Spannagl M."/>
            <person name="Pfeifer M."/>
            <person name="Jakobsen K.S."/>
            <person name="Wulff B.B."/>
            <person name="Steuernagel B."/>
            <person name="Mayer K.F."/>
            <person name="Olsen O.A."/>
        </authorList>
    </citation>
    <scope>NUCLEOTIDE SEQUENCE [LARGE SCALE GENOMIC DNA]</scope>
    <source>
        <strain evidence="2">cv. AL8/78</strain>
    </source>
</reference>
<reference evidence="1" key="4">
    <citation type="submission" date="2019-03" db="UniProtKB">
        <authorList>
            <consortium name="EnsemblPlants"/>
        </authorList>
    </citation>
    <scope>IDENTIFICATION</scope>
</reference>
<proteinExistence type="predicted"/>
<name>A0A453G736_AEGTS</name>
<reference evidence="2" key="2">
    <citation type="journal article" date="2017" name="Nat. Plants">
        <title>The Aegilops tauschii genome reveals multiple impacts of transposons.</title>
        <authorList>
            <person name="Zhao G."/>
            <person name="Zou C."/>
            <person name="Li K."/>
            <person name="Wang K."/>
            <person name="Li T."/>
            <person name="Gao L."/>
            <person name="Zhang X."/>
            <person name="Wang H."/>
            <person name="Yang Z."/>
            <person name="Liu X."/>
            <person name="Jiang W."/>
            <person name="Mao L."/>
            <person name="Kong X."/>
            <person name="Jiao Y."/>
            <person name="Jia J."/>
        </authorList>
    </citation>
    <scope>NUCLEOTIDE SEQUENCE [LARGE SCALE GENOMIC DNA]</scope>
    <source>
        <strain evidence="2">cv. AL8/78</strain>
    </source>
</reference>
<sequence length="157" mass="17584">MLGAKFVTRHCRIIYRQPSSPTLSVQVANFLLIIFRWVVDSGVVVTISVGFDAGSSFLGRNFCRWLTNRTTRGRRRCAARTRCPTIQIQYGPARGPGGRLQRPPRSSRYDPVEFSLVGSILLVERPYAIYLLCCNSVLADSRAIFSVMFLEMVSCSG</sequence>
<keyword evidence="2" id="KW-1185">Reference proteome</keyword>
<dbReference type="EnsemblPlants" id="AET3Gv20908600.2">
    <property type="protein sequence ID" value="AET3Gv20908600.2"/>
    <property type="gene ID" value="AET3Gv20908600"/>
</dbReference>